<dbReference type="Proteomes" id="UP000756132">
    <property type="component" value="Chromosome 8"/>
</dbReference>
<reference evidence="1" key="2">
    <citation type="journal article" date="2022" name="Microb. Genom.">
        <title>A chromosome-scale genome assembly of the tomato pathogen Cladosporium fulvum reveals a compartmentalized genome architecture and the presence of a dispensable chromosome.</title>
        <authorList>
            <person name="Zaccaron A.Z."/>
            <person name="Chen L.H."/>
            <person name="Samaras A."/>
            <person name="Stergiopoulos I."/>
        </authorList>
    </citation>
    <scope>NUCLEOTIDE SEQUENCE</scope>
    <source>
        <strain evidence="1">Race5_Kim</strain>
    </source>
</reference>
<organism evidence="1 2">
    <name type="scientific">Passalora fulva</name>
    <name type="common">Tomato leaf mold</name>
    <name type="synonym">Cladosporium fulvum</name>
    <dbReference type="NCBI Taxonomy" id="5499"/>
    <lineage>
        <taxon>Eukaryota</taxon>
        <taxon>Fungi</taxon>
        <taxon>Dikarya</taxon>
        <taxon>Ascomycota</taxon>
        <taxon>Pezizomycotina</taxon>
        <taxon>Dothideomycetes</taxon>
        <taxon>Dothideomycetidae</taxon>
        <taxon>Mycosphaerellales</taxon>
        <taxon>Mycosphaerellaceae</taxon>
        <taxon>Fulvia</taxon>
    </lineage>
</organism>
<dbReference type="GeneID" id="71991003"/>
<dbReference type="EMBL" id="CP090170">
    <property type="protein sequence ID" value="UJO20696.1"/>
    <property type="molecule type" value="Genomic_DNA"/>
</dbReference>
<proteinExistence type="predicted"/>
<dbReference type="RefSeq" id="XP_047765062.1">
    <property type="nucleotide sequence ID" value="XM_047910273.1"/>
</dbReference>
<sequence>MVVTNTAVSDIKNLLEVSTAIRAKVAANMAYLLIHSARQEYSRLERTAFALKNFPADLFEATKIYAENLRLPSRSQNSAFIFHQWQDPAWMYDFAALYLTHHKIFAVPLSFFMSDTSILANHRRRLVLLYCLACRQSPQEASCLPVHLHLPDWYRRGNRFPQFLSFTACRDAITNEFAGMFSEQFQEAMLNRAT</sequence>
<dbReference type="AlphaFoldDB" id="A0A9Q8USE4"/>
<gene>
    <name evidence="1" type="ORF">CLAFUR5_11125</name>
</gene>
<protein>
    <submittedName>
        <fullName evidence="1">Uncharacterized protein</fullName>
    </submittedName>
</protein>
<evidence type="ECO:0000313" key="2">
    <source>
        <dbReference type="Proteomes" id="UP000756132"/>
    </source>
</evidence>
<dbReference type="KEGG" id="ffu:CLAFUR5_11125"/>
<evidence type="ECO:0000313" key="1">
    <source>
        <dbReference type="EMBL" id="UJO20696.1"/>
    </source>
</evidence>
<name>A0A9Q8USE4_PASFU</name>
<accession>A0A9Q8USE4</accession>
<reference evidence="1" key="1">
    <citation type="submission" date="2021-12" db="EMBL/GenBank/DDBJ databases">
        <authorList>
            <person name="Zaccaron A."/>
            <person name="Stergiopoulos I."/>
        </authorList>
    </citation>
    <scope>NUCLEOTIDE SEQUENCE</scope>
    <source>
        <strain evidence="1">Race5_Kim</strain>
    </source>
</reference>
<keyword evidence="2" id="KW-1185">Reference proteome</keyword>